<reference evidence="1 2" key="1">
    <citation type="submission" date="2020-08" db="EMBL/GenBank/DDBJ databases">
        <title>Functional genomics of gut bacteria from endangered species of beetles.</title>
        <authorList>
            <person name="Carlos-Shanley C."/>
        </authorList>
    </citation>
    <scope>NUCLEOTIDE SEQUENCE [LARGE SCALE GENOMIC DNA]</scope>
    <source>
        <strain evidence="1 2">S00070</strain>
    </source>
</reference>
<dbReference type="Proteomes" id="UP000524404">
    <property type="component" value="Unassembled WGS sequence"/>
</dbReference>
<proteinExistence type="predicted"/>
<comment type="caution">
    <text evidence="1">The sequence shown here is derived from an EMBL/GenBank/DDBJ whole genome shotgun (WGS) entry which is preliminary data.</text>
</comment>
<name>A0A841EX78_9BACT</name>
<dbReference type="RefSeq" id="WP_184136840.1">
    <property type="nucleotide sequence ID" value="NZ_JACHKT010000038.1"/>
</dbReference>
<dbReference type="EMBL" id="JACHKT010000038">
    <property type="protein sequence ID" value="MBB6005218.1"/>
    <property type="molecule type" value="Genomic_DNA"/>
</dbReference>
<accession>A0A841EX78</accession>
<evidence type="ECO:0000313" key="2">
    <source>
        <dbReference type="Proteomes" id="UP000524404"/>
    </source>
</evidence>
<organism evidence="1 2">
    <name type="scientific">Arcicella rosea</name>
    <dbReference type="NCBI Taxonomy" id="502909"/>
    <lineage>
        <taxon>Bacteria</taxon>
        <taxon>Pseudomonadati</taxon>
        <taxon>Bacteroidota</taxon>
        <taxon>Cytophagia</taxon>
        <taxon>Cytophagales</taxon>
        <taxon>Flectobacillaceae</taxon>
        <taxon>Arcicella</taxon>
    </lineage>
</organism>
<protein>
    <submittedName>
        <fullName evidence="1">Uncharacterized protein</fullName>
    </submittedName>
</protein>
<evidence type="ECO:0000313" key="1">
    <source>
        <dbReference type="EMBL" id="MBB6005218.1"/>
    </source>
</evidence>
<sequence length="151" mass="16554">MSNTNKISAVLPEADKTATLALLEQVKTKLPFLISTPIGQKPKHKMGPSSVEYVGLCLEGVRTYPTKMRADFDAPEFERDVNLISQLWSVRIAVADLLARIDDTMDAASADAMVTSDKVYDSLKGAAKEDGAINELLARIALRYKKKNKKG</sequence>
<keyword evidence="2" id="KW-1185">Reference proteome</keyword>
<dbReference type="AlphaFoldDB" id="A0A841EX78"/>
<gene>
    <name evidence="1" type="ORF">HNP25_003890</name>
</gene>